<dbReference type="AlphaFoldDB" id="A0A8B8FYS6"/>
<name>A0A8B8FYS6_9HEMI</name>
<protein>
    <submittedName>
        <fullName evidence="3">Uncharacterized protein LOC112687165</fullName>
    </submittedName>
</protein>
<dbReference type="Proteomes" id="UP000694846">
    <property type="component" value="Unplaced"/>
</dbReference>
<evidence type="ECO:0000259" key="1">
    <source>
        <dbReference type="Pfam" id="PF14291"/>
    </source>
</evidence>
<organism evidence="2 3">
    <name type="scientific">Sipha flava</name>
    <name type="common">yellow sugarcane aphid</name>
    <dbReference type="NCBI Taxonomy" id="143950"/>
    <lineage>
        <taxon>Eukaryota</taxon>
        <taxon>Metazoa</taxon>
        <taxon>Ecdysozoa</taxon>
        <taxon>Arthropoda</taxon>
        <taxon>Hexapoda</taxon>
        <taxon>Insecta</taxon>
        <taxon>Pterygota</taxon>
        <taxon>Neoptera</taxon>
        <taxon>Paraneoptera</taxon>
        <taxon>Hemiptera</taxon>
        <taxon>Sternorrhyncha</taxon>
        <taxon>Aphidomorpha</taxon>
        <taxon>Aphidoidea</taxon>
        <taxon>Aphididae</taxon>
        <taxon>Sipha</taxon>
    </lineage>
</organism>
<dbReference type="GeneID" id="112687165"/>
<reference evidence="3" key="1">
    <citation type="submission" date="2025-08" db="UniProtKB">
        <authorList>
            <consortium name="RefSeq"/>
        </authorList>
    </citation>
    <scope>IDENTIFICATION</scope>
    <source>
        <tissue evidence="3">Whole body</tissue>
    </source>
</reference>
<dbReference type="InterPro" id="IPR025398">
    <property type="entry name" value="DUF4371"/>
</dbReference>
<proteinExistence type="predicted"/>
<keyword evidence="2" id="KW-1185">Reference proteome</keyword>
<dbReference type="PANTHER" id="PTHR45749">
    <property type="match status" value="1"/>
</dbReference>
<dbReference type="RefSeq" id="XP_025415525.1">
    <property type="nucleotide sequence ID" value="XM_025559740.1"/>
</dbReference>
<accession>A0A8B8FYS6</accession>
<evidence type="ECO:0000313" key="3">
    <source>
        <dbReference type="RefSeq" id="XP_025415525.1"/>
    </source>
</evidence>
<evidence type="ECO:0000313" key="2">
    <source>
        <dbReference type="Proteomes" id="UP000694846"/>
    </source>
</evidence>
<dbReference type="PANTHER" id="PTHR45749:SF21">
    <property type="entry name" value="DUF4371 DOMAIN-CONTAINING PROTEIN"/>
    <property type="match status" value="1"/>
</dbReference>
<dbReference type="OrthoDB" id="6620445at2759"/>
<sequence>MNRWLSEKSPRSYNVTYLGPCSQNEFTDILSNEVRRIIVKEVQEASLFSVMADTIPDNSHKDQLAVCLRFVNNNGKAIERLLKITEGVDKTGLGTAKQIIDILNKHSLCTDNLIFQSYDYVSNMSGEFNGTQAKLQN</sequence>
<feature type="domain" description="DUF4371" evidence="1">
    <location>
        <begin position="17"/>
        <end position="130"/>
    </location>
</feature>
<dbReference type="Pfam" id="PF14291">
    <property type="entry name" value="DUF4371"/>
    <property type="match status" value="1"/>
</dbReference>
<gene>
    <name evidence="3" type="primary">LOC112687165</name>
</gene>